<feature type="region of interest" description="Disordered" evidence="6">
    <location>
        <begin position="127"/>
        <end position="152"/>
    </location>
</feature>
<dbReference type="PANTHER" id="PTHR10972:SF102">
    <property type="entry name" value="OXYSTEROL-BINDING PROTEIN"/>
    <property type="match status" value="1"/>
</dbReference>
<feature type="compositionally biased region" description="Low complexity" evidence="6">
    <location>
        <begin position="597"/>
        <end position="619"/>
    </location>
</feature>
<accession>A0A166NCG4</accession>
<dbReference type="GO" id="GO:0032541">
    <property type="term" value="C:cortical endoplasmic reticulum"/>
    <property type="evidence" value="ECO:0007669"/>
    <property type="project" value="TreeGrafter"/>
</dbReference>
<dbReference type="Gene3D" id="1.10.287.2720">
    <property type="match status" value="1"/>
</dbReference>
<evidence type="ECO:0000256" key="3">
    <source>
        <dbReference type="ARBA" id="ARBA00023055"/>
    </source>
</evidence>
<comment type="similarity">
    <text evidence="1 5">Belongs to the OSBP family.</text>
</comment>
<feature type="compositionally biased region" description="Basic residues" evidence="6">
    <location>
        <begin position="624"/>
        <end position="643"/>
    </location>
</feature>
<evidence type="ECO:0000256" key="2">
    <source>
        <dbReference type="ARBA" id="ARBA00022448"/>
    </source>
</evidence>
<evidence type="ECO:0000313" key="8">
    <source>
        <dbReference type="Proteomes" id="UP000242877"/>
    </source>
</evidence>
<keyword evidence="3" id="KW-0445">Lipid transport</keyword>
<comment type="caution">
    <text evidence="7">The sequence shown here is derived from an EMBL/GenBank/DDBJ whole genome shotgun (WGS) entry which is preliminary data.</text>
</comment>
<feature type="region of interest" description="Disordered" evidence="6">
    <location>
        <begin position="539"/>
        <end position="660"/>
    </location>
</feature>
<dbReference type="InterPro" id="IPR000648">
    <property type="entry name" value="Oxysterol-bd"/>
</dbReference>
<dbReference type="GO" id="GO:0032934">
    <property type="term" value="F:sterol binding"/>
    <property type="evidence" value="ECO:0007669"/>
    <property type="project" value="TreeGrafter"/>
</dbReference>
<dbReference type="VEuPathDB" id="FungiDB:AAP_04585"/>
<dbReference type="PROSITE" id="PS01013">
    <property type="entry name" value="OSBP"/>
    <property type="match status" value="1"/>
</dbReference>
<evidence type="ECO:0000256" key="6">
    <source>
        <dbReference type="SAM" id="MobiDB-lite"/>
    </source>
</evidence>
<feature type="compositionally biased region" description="Low complexity" evidence="6">
    <location>
        <begin position="76"/>
        <end position="86"/>
    </location>
</feature>
<feature type="region of interest" description="Disordered" evidence="6">
    <location>
        <begin position="11"/>
        <end position="38"/>
    </location>
</feature>
<feature type="compositionally biased region" description="Basic and acidic residues" evidence="6">
    <location>
        <begin position="583"/>
        <end position="595"/>
    </location>
</feature>
<keyword evidence="8" id="KW-1185">Reference proteome</keyword>
<proteinExistence type="inferred from homology"/>
<feature type="region of interest" description="Disordered" evidence="6">
    <location>
        <begin position="56"/>
        <end position="98"/>
    </location>
</feature>
<dbReference type="Proteomes" id="UP000242877">
    <property type="component" value="Unassembled WGS sequence"/>
</dbReference>
<dbReference type="SUPFAM" id="SSF144000">
    <property type="entry name" value="Oxysterol-binding protein-like"/>
    <property type="match status" value="1"/>
</dbReference>
<evidence type="ECO:0000313" key="7">
    <source>
        <dbReference type="EMBL" id="KZZ89100.1"/>
    </source>
</evidence>
<name>A0A166NCG4_9EURO</name>
<keyword evidence="2" id="KW-0813">Transport</keyword>
<dbReference type="InterPro" id="IPR037239">
    <property type="entry name" value="OSBP_sf"/>
</dbReference>
<evidence type="ECO:0000256" key="4">
    <source>
        <dbReference type="ARBA" id="ARBA00023121"/>
    </source>
</evidence>
<dbReference type="OrthoDB" id="14833at2759"/>
<dbReference type="EMBL" id="AZGZ01000022">
    <property type="protein sequence ID" value="KZZ89100.1"/>
    <property type="molecule type" value="Genomic_DNA"/>
</dbReference>
<feature type="compositionally biased region" description="Gly residues" evidence="6">
    <location>
        <begin position="56"/>
        <end position="70"/>
    </location>
</feature>
<keyword evidence="4" id="KW-0446">Lipid-binding</keyword>
<evidence type="ECO:0000256" key="5">
    <source>
        <dbReference type="RuleBase" id="RU003844"/>
    </source>
</evidence>
<dbReference type="GO" id="GO:0005829">
    <property type="term" value="C:cytosol"/>
    <property type="evidence" value="ECO:0007669"/>
    <property type="project" value="TreeGrafter"/>
</dbReference>
<dbReference type="PANTHER" id="PTHR10972">
    <property type="entry name" value="OXYSTEROL-BINDING PROTEIN-RELATED"/>
    <property type="match status" value="1"/>
</dbReference>
<dbReference type="GO" id="GO:0006869">
    <property type="term" value="P:lipid transport"/>
    <property type="evidence" value="ECO:0007669"/>
    <property type="project" value="UniProtKB-KW"/>
</dbReference>
<organism evidence="7 8">
    <name type="scientific">Ascosphaera apis ARSEF 7405</name>
    <dbReference type="NCBI Taxonomy" id="392613"/>
    <lineage>
        <taxon>Eukaryota</taxon>
        <taxon>Fungi</taxon>
        <taxon>Dikarya</taxon>
        <taxon>Ascomycota</taxon>
        <taxon>Pezizomycotina</taxon>
        <taxon>Eurotiomycetes</taxon>
        <taxon>Eurotiomycetidae</taxon>
        <taxon>Onygenales</taxon>
        <taxon>Ascosphaeraceae</taxon>
        <taxon>Ascosphaera</taxon>
    </lineage>
</organism>
<dbReference type="AlphaFoldDB" id="A0A166NCG4"/>
<dbReference type="FunFam" id="2.40.160.120:FF:000007">
    <property type="entry name" value="Oxysterol binding protein"/>
    <property type="match status" value="1"/>
</dbReference>
<dbReference type="Gene3D" id="3.30.70.3490">
    <property type="match status" value="1"/>
</dbReference>
<sequence>MFSRLAIFGGGHANLGEGRTRTHGYGEPGHDQNSANRIRGGDSAYSINDDSEGLGGVANAGAGAGAGAGDHSGTVSRTHTSSSLLSHARHASQSRSAQHSIINNNHHTSNGHARISSAHTVIMPSLGIHSPRSSASMEHPRRSDSPPMEDETVVDPDQGNILLHIISQLRPGADLSRVVLPTFILEPRSMLERITNFMAHPEMLLPIPEIEDPVERFVSVVKFYLSGWHIKPPGVKKPLNPVLGETFTGYWTYPDGTHGYYISEQTSHHPPKSSYFFMAPEHHIRVDGTLKPHSKFLGNSAASMMEGVACLSLLNHGVQGKGERYLLTQPNMYARGILIGKLKFELGDHSYVRCPENDLVADIEFKTKGWFSGGYNAIGGTIKNTKTGEILYEISGHWNAEMFIKDHATGTKECFFNASHSKHTPPTARPIDQQYPTESQRLWNPVIQALYDRNHDVATDEKTKIEESQREKAAKRVKDGVQWKPKLFRPVEGGPGNRDEGEEDLDWIIDATVDAENPEVAVKQILKIAPIMEGQAWDEEGRVSSPSPEVMQAPAKEQPETPLPKEKPEQKEDEGNLIDMSDDEHKNETRQEPRPQSRPLSSMSKRSSSKPDSVRSGSDNSKDHHGHGHKHKEHGTSKLKKFPNMKDLIEPLKPEKHHHK</sequence>
<dbReference type="GO" id="GO:0016020">
    <property type="term" value="C:membrane"/>
    <property type="evidence" value="ECO:0007669"/>
    <property type="project" value="TreeGrafter"/>
</dbReference>
<evidence type="ECO:0000256" key="1">
    <source>
        <dbReference type="ARBA" id="ARBA00008842"/>
    </source>
</evidence>
<gene>
    <name evidence="7" type="ORF">AAP_04585</name>
</gene>
<dbReference type="Gene3D" id="2.40.160.120">
    <property type="match status" value="1"/>
</dbReference>
<reference evidence="7 8" key="1">
    <citation type="journal article" date="2016" name="Genome Biol. Evol.">
        <title>Divergent and convergent evolution of fungal pathogenicity.</title>
        <authorList>
            <person name="Shang Y."/>
            <person name="Xiao G."/>
            <person name="Zheng P."/>
            <person name="Cen K."/>
            <person name="Zhan S."/>
            <person name="Wang C."/>
        </authorList>
    </citation>
    <scope>NUCLEOTIDE SEQUENCE [LARGE SCALE GENOMIC DNA]</scope>
    <source>
        <strain evidence="7 8">ARSEF 7405</strain>
    </source>
</reference>
<feature type="compositionally biased region" description="Basic and acidic residues" evidence="6">
    <location>
        <begin position="557"/>
        <end position="574"/>
    </location>
</feature>
<dbReference type="Pfam" id="PF01237">
    <property type="entry name" value="Oxysterol_BP"/>
    <property type="match status" value="2"/>
</dbReference>
<dbReference type="InterPro" id="IPR018494">
    <property type="entry name" value="Oxysterol-bd_CS"/>
</dbReference>
<protein>
    <submittedName>
        <fullName evidence="7">Oxysterol binding protein</fullName>
    </submittedName>
</protein>
<dbReference type="FunFam" id="1.10.287.2720:FF:000001">
    <property type="entry name" value="Oxysterol-binding OBPalpha"/>
    <property type="match status" value="1"/>
</dbReference>